<dbReference type="GO" id="GO:0034355">
    <property type="term" value="P:NAD+ biosynthetic process via the salvage pathway"/>
    <property type="evidence" value="ECO:0007669"/>
    <property type="project" value="TreeGrafter"/>
</dbReference>
<dbReference type="InterPro" id="IPR006405">
    <property type="entry name" value="Nic_PRibTrfase_pncB"/>
</dbReference>
<reference evidence="13 14" key="1">
    <citation type="submission" date="2016-11" db="EMBL/GenBank/DDBJ databases">
        <title>Description of two novel members of the family Erysipelotrichaceae: Ileibacterium lipovorans gen. nov., sp. nov. and Dubosiella newyorkensis, gen. nov., sp. nov.</title>
        <authorList>
            <person name="Cox L.M."/>
            <person name="Sohn J."/>
            <person name="Tyrrell K.L."/>
            <person name="Citron D.M."/>
            <person name="Lawson P.A."/>
            <person name="Patel N.B."/>
            <person name="Iizumi T."/>
            <person name="Perez-Perez G.I."/>
            <person name="Goldstein E.J."/>
            <person name="Blaser M.J."/>
        </authorList>
    </citation>
    <scope>NUCLEOTIDE SEQUENCE [LARGE SCALE GENOMIC DNA]</scope>
    <source>
        <strain evidence="13 14">NYU-BL-A3</strain>
    </source>
</reference>
<comment type="similarity">
    <text evidence="2 9">Belongs to the NAPRTase family.</text>
</comment>
<dbReference type="InterPro" id="IPR036068">
    <property type="entry name" value="Nicotinate_pribotase-like_C"/>
</dbReference>
<evidence type="ECO:0000256" key="3">
    <source>
        <dbReference type="ARBA" id="ARBA00013236"/>
    </source>
</evidence>
<dbReference type="EMBL" id="MPJW01000122">
    <property type="protein sequence ID" value="OLU39906.1"/>
    <property type="molecule type" value="Genomic_DNA"/>
</dbReference>
<evidence type="ECO:0000256" key="6">
    <source>
        <dbReference type="ARBA" id="ARBA00022642"/>
    </source>
</evidence>
<dbReference type="SUPFAM" id="SSF54675">
    <property type="entry name" value="Nicotinate/Quinolinate PRTase N-terminal domain-like"/>
    <property type="match status" value="1"/>
</dbReference>
<dbReference type="UniPathway" id="UPA00253">
    <property type="reaction ID" value="UER00457"/>
</dbReference>
<name>A0A1U7NG78_9FIRM</name>
<keyword evidence="14" id="KW-1185">Reference proteome</keyword>
<comment type="function">
    <text evidence="9">Catalyzes the first step in the biosynthesis of NAD from nicotinic acid, the ATP-dependent synthesis of beta-nicotinate D-ribonucleotide from nicotinate and 5-phospho-D-ribose 1-phosphate.</text>
</comment>
<dbReference type="GO" id="GO:0005829">
    <property type="term" value="C:cytosol"/>
    <property type="evidence" value="ECO:0007669"/>
    <property type="project" value="TreeGrafter"/>
</dbReference>
<dbReference type="InterPro" id="IPR040727">
    <property type="entry name" value="NAPRTase_N"/>
</dbReference>
<protein>
    <recommendedName>
        <fullName evidence="3 9">Nicotinate phosphoribosyltransferase</fullName>
        <ecNumber evidence="3 9">6.3.4.21</ecNumber>
    </recommendedName>
</protein>
<dbReference type="InterPro" id="IPR013785">
    <property type="entry name" value="Aldolase_TIM"/>
</dbReference>
<evidence type="ECO:0000259" key="11">
    <source>
        <dbReference type="Pfam" id="PF17767"/>
    </source>
</evidence>
<proteinExistence type="inferred from homology"/>
<dbReference type="NCBIfam" id="NF009131">
    <property type="entry name" value="PRK12484.1"/>
    <property type="match status" value="1"/>
</dbReference>
<evidence type="ECO:0000256" key="7">
    <source>
        <dbReference type="ARBA" id="ARBA00022679"/>
    </source>
</evidence>
<dbReference type="AlphaFoldDB" id="A0A1U7NG78"/>
<evidence type="ECO:0000256" key="8">
    <source>
        <dbReference type="ARBA" id="ARBA00048668"/>
    </source>
</evidence>
<dbReference type="Pfam" id="PF17956">
    <property type="entry name" value="NAPRTase_C"/>
    <property type="match status" value="1"/>
</dbReference>
<dbReference type="Gene3D" id="3.20.20.70">
    <property type="entry name" value="Aldolase class I"/>
    <property type="match status" value="1"/>
</dbReference>
<dbReference type="PANTHER" id="PTHR11098">
    <property type="entry name" value="NICOTINATE PHOSPHORIBOSYLTRANSFERASE"/>
    <property type="match status" value="1"/>
</dbReference>
<feature type="domain" description="Nicotinate phosphoribosyltransferase C-terminal" evidence="12">
    <location>
        <begin position="368"/>
        <end position="479"/>
    </location>
</feature>
<dbReference type="Proteomes" id="UP000186341">
    <property type="component" value="Unassembled WGS sequence"/>
</dbReference>
<dbReference type="GeneID" id="82202757"/>
<keyword evidence="5 9" id="KW-0436">Ligase</keyword>
<evidence type="ECO:0000256" key="2">
    <source>
        <dbReference type="ARBA" id="ARBA00010897"/>
    </source>
</evidence>
<gene>
    <name evidence="13" type="ORF">BO222_06000</name>
</gene>
<dbReference type="FunFam" id="3.20.20.70:FF:000076">
    <property type="entry name" value="Nicotinate phosphoribosyltransferase"/>
    <property type="match status" value="1"/>
</dbReference>
<accession>A0A1U7NG78</accession>
<dbReference type="Pfam" id="PF04095">
    <property type="entry name" value="NAPRTase"/>
    <property type="match status" value="1"/>
</dbReference>
<comment type="pathway">
    <text evidence="1 9">Cofactor biosynthesis; NAD(+) biosynthesis; nicotinate D-ribonucleotide from nicotinate: step 1/1.</text>
</comment>
<organism evidence="13 14">
    <name type="scientific">Ileibacterium valens</name>
    <dbReference type="NCBI Taxonomy" id="1862668"/>
    <lineage>
        <taxon>Bacteria</taxon>
        <taxon>Bacillati</taxon>
        <taxon>Bacillota</taxon>
        <taxon>Erysipelotrichia</taxon>
        <taxon>Erysipelotrichales</taxon>
        <taxon>Erysipelotrichaceae</taxon>
        <taxon>Ileibacterium</taxon>
    </lineage>
</organism>
<dbReference type="CDD" id="cd01570">
    <property type="entry name" value="NAPRTase_A"/>
    <property type="match status" value="1"/>
</dbReference>
<comment type="PTM">
    <text evidence="9">Transiently phosphorylated on a His residue during the reaction cycle. Phosphorylation strongly increases the affinity for substrates and increases the rate of nicotinate D-ribonucleotide production. Dephosphorylation regenerates the low-affinity form of the enzyme, leading to product release.</text>
</comment>
<dbReference type="SUPFAM" id="SSF51690">
    <property type="entry name" value="Nicotinate/Quinolinate PRTase C-terminal domain-like"/>
    <property type="match status" value="1"/>
</dbReference>
<feature type="domain" description="Nicotinate phosphoribosyltransferase N-terminal" evidence="11">
    <location>
        <begin position="14"/>
        <end position="137"/>
    </location>
</feature>
<evidence type="ECO:0000256" key="4">
    <source>
        <dbReference type="ARBA" id="ARBA00022553"/>
    </source>
</evidence>
<dbReference type="EC" id="6.3.4.21" evidence="3 9"/>
<dbReference type="InterPro" id="IPR007229">
    <property type="entry name" value="Nic_PRibTrfase-Fam"/>
</dbReference>
<keyword evidence="4" id="KW-0597">Phosphoprotein</keyword>
<evidence type="ECO:0000256" key="5">
    <source>
        <dbReference type="ARBA" id="ARBA00022598"/>
    </source>
</evidence>
<comment type="catalytic activity">
    <reaction evidence="8 9">
        <text>5-phospho-alpha-D-ribose 1-diphosphate + nicotinate + ATP + H2O = nicotinate beta-D-ribonucleotide + ADP + phosphate + diphosphate</text>
        <dbReference type="Rhea" id="RHEA:36163"/>
        <dbReference type="ChEBI" id="CHEBI:15377"/>
        <dbReference type="ChEBI" id="CHEBI:30616"/>
        <dbReference type="ChEBI" id="CHEBI:32544"/>
        <dbReference type="ChEBI" id="CHEBI:33019"/>
        <dbReference type="ChEBI" id="CHEBI:43474"/>
        <dbReference type="ChEBI" id="CHEBI:57502"/>
        <dbReference type="ChEBI" id="CHEBI:58017"/>
        <dbReference type="ChEBI" id="CHEBI:456216"/>
        <dbReference type="EC" id="6.3.4.21"/>
    </reaction>
</comment>
<sequence>MTNTTLSDKRNQSLMMDFYELTMSQVYFDNGTNEEVVFDLFYRRNPDNGGFAIFCGLDQIIDYVENFSIDADMIEYLRSTGQFSEAFLEYLSTVRFTGDLWAIPEGTPVFPYEPLIRVKAPLIEAQLIETAMLLAINHQTLIATKARRIVQAANGKAVMEFGARRAHNFDSSLYGARACYIAGVNGTATTQAGMEFGIPALGTMAHSFIQSFPSEYDAFMAYAKTYPESCTLLIDTYNTLHSGVKNAIQVAKDYLEPNGYRLKGVRIDSGDMAYLSKRVRKALDEAGMEDCSIVVSNSLDEYLIESLLTRQGARIDSFGVGENMIVSKHTPVFGGVYKLSAIMDEDGRPIPKIKISENEEKITNPGMKKLYRIYDKNDQMAIADLMTLDHEILDPKKDLTIYHPMKKWKYKTIEGGTYLLRELMVPIFIHGKLVYKQPTLQEIREYCAREQETLWEEIKRFSNPQEYYVDLSEDLLDLKLDMISQMR</sequence>
<dbReference type="RefSeq" id="WP_075819290.1">
    <property type="nucleotide sequence ID" value="NZ_CAOUMU010000025.1"/>
</dbReference>
<evidence type="ECO:0000313" key="14">
    <source>
        <dbReference type="Proteomes" id="UP000186341"/>
    </source>
</evidence>
<dbReference type="Gene3D" id="3.20.140.10">
    <property type="entry name" value="nicotinate phosphoribosyltransferase"/>
    <property type="match status" value="1"/>
</dbReference>
<dbReference type="GO" id="GO:0047280">
    <property type="term" value="F:nicotinamide phosphoribosyltransferase activity"/>
    <property type="evidence" value="ECO:0007669"/>
    <property type="project" value="UniProtKB-ARBA"/>
</dbReference>
<dbReference type="PANTHER" id="PTHR11098:SF1">
    <property type="entry name" value="NICOTINATE PHOSPHORIBOSYLTRANSFERASE"/>
    <property type="match status" value="1"/>
</dbReference>
<keyword evidence="13" id="KW-0328">Glycosyltransferase</keyword>
<dbReference type="Pfam" id="PF17767">
    <property type="entry name" value="NAPRTase_N"/>
    <property type="match status" value="1"/>
</dbReference>
<comment type="caution">
    <text evidence="13">The sequence shown here is derived from an EMBL/GenBank/DDBJ whole genome shotgun (WGS) entry which is preliminary data.</text>
</comment>
<dbReference type="InterPro" id="IPR041619">
    <property type="entry name" value="NAPRTase_C"/>
</dbReference>
<evidence type="ECO:0000256" key="9">
    <source>
        <dbReference type="RuleBase" id="RU365100"/>
    </source>
</evidence>
<evidence type="ECO:0000256" key="1">
    <source>
        <dbReference type="ARBA" id="ARBA00004952"/>
    </source>
</evidence>
<dbReference type="InterPro" id="IPR041525">
    <property type="entry name" value="N/Namide_PRibTrfase"/>
</dbReference>
<keyword evidence="6 9" id="KW-0662">Pyridine nucleotide biosynthesis</keyword>
<dbReference type="NCBIfam" id="TIGR01513">
    <property type="entry name" value="NAPRTase_put"/>
    <property type="match status" value="1"/>
</dbReference>
<feature type="domain" description="Nicotinate/nicotinamide phosphoribosyltransferase" evidence="10">
    <location>
        <begin position="158"/>
        <end position="327"/>
    </location>
</feature>
<dbReference type="NCBIfam" id="NF006695">
    <property type="entry name" value="PRK09243.1-2"/>
    <property type="match status" value="1"/>
</dbReference>
<evidence type="ECO:0000259" key="12">
    <source>
        <dbReference type="Pfam" id="PF17956"/>
    </source>
</evidence>
<dbReference type="GO" id="GO:0004516">
    <property type="term" value="F:nicotinate phosphoribosyltransferase activity"/>
    <property type="evidence" value="ECO:0007669"/>
    <property type="project" value="UniProtKB-UniRule"/>
</dbReference>
<dbReference type="OrthoDB" id="9770610at2"/>
<evidence type="ECO:0000313" key="13">
    <source>
        <dbReference type="EMBL" id="OLU39906.1"/>
    </source>
</evidence>
<keyword evidence="7 9" id="KW-0808">Transferase</keyword>
<dbReference type="PIRSF" id="PIRSF000484">
    <property type="entry name" value="NAPRT"/>
    <property type="match status" value="1"/>
</dbReference>
<evidence type="ECO:0000259" key="10">
    <source>
        <dbReference type="Pfam" id="PF04095"/>
    </source>
</evidence>